<feature type="compositionally biased region" description="Low complexity" evidence="5">
    <location>
        <begin position="157"/>
        <end position="167"/>
    </location>
</feature>
<comment type="caution">
    <text evidence="7">The sequence shown here is derived from an EMBL/GenBank/DDBJ whole genome shotgun (WGS) entry which is preliminary data.</text>
</comment>
<dbReference type="GO" id="GO:0008270">
    <property type="term" value="F:zinc ion binding"/>
    <property type="evidence" value="ECO:0007669"/>
    <property type="project" value="UniProtKB-KW"/>
</dbReference>
<dbReference type="SUPFAM" id="SSF57850">
    <property type="entry name" value="RING/U-box"/>
    <property type="match status" value="1"/>
</dbReference>
<keyword evidence="8" id="KW-1185">Reference proteome</keyword>
<name>A0A0N0P553_LEPSE</name>
<keyword evidence="1" id="KW-0479">Metal-binding</keyword>
<feature type="region of interest" description="Disordered" evidence="5">
    <location>
        <begin position="423"/>
        <end position="488"/>
    </location>
</feature>
<evidence type="ECO:0000256" key="2">
    <source>
        <dbReference type="ARBA" id="ARBA00022771"/>
    </source>
</evidence>
<dbReference type="PROSITE" id="PS00518">
    <property type="entry name" value="ZF_RING_1"/>
    <property type="match status" value="1"/>
</dbReference>
<dbReference type="InterPro" id="IPR001841">
    <property type="entry name" value="Znf_RING"/>
</dbReference>
<feature type="compositionally biased region" description="Low complexity" evidence="5">
    <location>
        <begin position="305"/>
        <end position="316"/>
    </location>
</feature>
<feature type="region of interest" description="Disordered" evidence="5">
    <location>
        <begin position="825"/>
        <end position="849"/>
    </location>
</feature>
<dbReference type="Proteomes" id="UP000038009">
    <property type="component" value="Unassembled WGS sequence"/>
</dbReference>
<keyword evidence="3" id="KW-0862">Zinc</keyword>
<feature type="region of interest" description="Disordered" evidence="5">
    <location>
        <begin position="305"/>
        <end position="325"/>
    </location>
</feature>
<evidence type="ECO:0000313" key="8">
    <source>
        <dbReference type="Proteomes" id="UP000038009"/>
    </source>
</evidence>
<dbReference type="PANTHER" id="PTHR25464">
    <property type="entry name" value="TRIPARTITE MOTIF-CONTAINING PROTEIN 2-LIKE PROTEIN"/>
    <property type="match status" value="1"/>
</dbReference>
<protein>
    <recommendedName>
        <fullName evidence="6">RING-type domain-containing protein</fullName>
    </recommendedName>
</protein>
<proteinExistence type="predicted"/>
<dbReference type="Gene3D" id="3.30.40.10">
    <property type="entry name" value="Zinc/RING finger domain, C3HC4 (zinc finger)"/>
    <property type="match status" value="1"/>
</dbReference>
<feature type="compositionally biased region" description="Low complexity" evidence="5">
    <location>
        <begin position="472"/>
        <end position="488"/>
    </location>
</feature>
<keyword evidence="2 4" id="KW-0863">Zinc-finger</keyword>
<feature type="compositionally biased region" description="Low complexity" evidence="5">
    <location>
        <begin position="617"/>
        <end position="626"/>
    </location>
</feature>
<organism evidence="7 8">
    <name type="scientific">Leptomonas seymouri</name>
    <dbReference type="NCBI Taxonomy" id="5684"/>
    <lineage>
        <taxon>Eukaryota</taxon>
        <taxon>Discoba</taxon>
        <taxon>Euglenozoa</taxon>
        <taxon>Kinetoplastea</taxon>
        <taxon>Metakinetoplastina</taxon>
        <taxon>Trypanosomatida</taxon>
        <taxon>Trypanosomatidae</taxon>
        <taxon>Leishmaniinae</taxon>
        <taxon>Leptomonas</taxon>
    </lineage>
</organism>
<reference evidence="7 8" key="1">
    <citation type="journal article" date="2015" name="PLoS Pathog.">
        <title>Leptomonas seymouri: Adaptations to the Dixenous Life Cycle Analyzed by Genome Sequencing, Transcriptome Profiling and Co-infection with Leishmania donovani.</title>
        <authorList>
            <person name="Kraeva N."/>
            <person name="Butenko A."/>
            <person name="Hlavacova J."/>
            <person name="Kostygov A."/>
            <person name="Myskova J."/>
            <person name="Grybchuk D."/>
            <person name="Lestinova T."/>
            <person name="Votypka J."/>
            <person name="Volf P."/>
            <person name="Opperdoes F."/>
            <person name="Flegontov P."/>
            <person name="Lukes J."/>
            <person name="Yurchenko V."/>
        </authorList>
    </citation>
    <scope>NUCLEOTIDE SEQUENCE [LARGE SCALE GENOMIC DNA]</scope>
    <source>
        <strain evidence="7 8">ATCC 30220</strain>
    </source>
</reference>
<feature type="region of interest" description="Disordered" evidence="5">
    <location>
        <begin position="30"/>
        <end position="69"/>
    </location>
</feature>
<feature type="region of interest" description="Disordered" evidence="5">
    <location>
        <begin position="528"/>
        <end position="720"/>
    </location>
</feature>
<dbReference type="PANTHER" id="PTHR25464:SF2">
    <property type="entry name" value="RING-TYPE DOMAIN-CONTAINING PROTEIN"/>
    <property type="match status" value="1"/>
</dbReference>
<dbReference type="OrthoDB" id="265776at2759"/>
<dbReference type="InterPro" id="IPR013083">
    <property type="entry name" value="Znf_RING/FYVE/PHD"/>
</dbReference>
<evidence type="ECO:0000256" key="4">
    <source>
        <dbReference type="PROSITE-ProRule" id="PRU00175"/>
    </source>
</evidence>
<dbReference type="PROSITE" id="PS50089">
    <property type="entry name" value="ZF_RING_2"/>
    <property type="match status" value="1"/>
</dbReference>
<feature type="domain" description="RING-type" evidence="6">
    <location>
        <begin position="1046"/>
        <end position="1086"/>
    </location>
</feature>
<dbReference type="InterPro" id="IPR027370">
    <property type="entry name" value="Znf-RING_euk"/>
</dbReference>
<feature type="region of interest" description="Disordered" evidence="5">
    <location>
        <begin position="157"/>
        <end position="177"/>
    </location>
</feature>
<gene>
    <name evidence="7" type="ORF">ABL78_4861</name>
</gene>
<evidence type="ECO:0000259" key="6">
    <source>
        <dbReference type="PROSITE" id="PS50089"/>
    </source>
</evidence>
<dbReference type="Pfam" id="PF13445">
    <property type="entry name" value="zf-RING_UBOX"/>
    <property type="match status" value="1"/>
</dbReference>
<evidence type="ECO:0000256" key="1">
    <source>
        <dbReference type="ARBA" id="ARBA00022723"/>
    </source>
</evidence>
<evidence type="ECO:0000313" key="7">
    <source>
        <dbReference type="EMBL" id="KPI86059.1"/>
    </source>
</evidence>
<feature type="compositionally biased region" description="Basic and acidic residues" evidence="5">
    <location>
        <begin position="449"/>
        <end position="462"/>
    </location>
</feature>
<feature type="compositionally biased region" description="Basic and acidic residues" evidence="5">
    <location>
        <begin position="579"/>
        <end position="591"/>
    </location>
</feature>
<sequence>MPSIRHEANRPPADASASSCVRTLDVYPIKVSPPSSHDADRDYNASLPSQMQRALQDKATRGPAGANAHATPLSEIQVASSTQVLRRDRIVTEDEYRLSPQEVQRRVQENLAAQVRSLLEARLQQRLQQARVMEAGREAQQRQAAAEREAAATCRAAGAASTGASSADAPKETTGEGSDVNVAAVQPHPLAHDAEAEKLSYSTARLLPREMSSAATDTAPVVDPKKYAETLNAYPYSAVELVRVHRLKGIPDHNRGLFAALAKRSFTTRSGYLVVNPDLEGKGRVRSAVSGHVWGEQRRHFLLQRQQQQQQQQQQQSSTQLDATGSKIVSSSAAPLLPNAYEMRQAPLRLVMKVVGEGSNATFVWTEDNSSYDSASEKAKWTNISNISDSAMAPFSAALAEVLELKYGRPLTTKEKIEAERRLRERRRRGKEPQDKDDQSNAGKRRTGKEKDDFLVAGDRSKSSSSKKTVDRVSSAVAGGRGVASGASLSPTEGLLLIHDPLPTAYDEDAAHNLRFTSAAAKAGVFGSTDSFHRRPRSSLSASGVDALPPSNRWGTNHSPISRAGLSVSDLERTMSVGESRERQLDREARARLSKVQGDLSPLSKRTLGRKKNSQDGSSRGESSGGLRATRGKRRDGSGKGGVADSSSGGGVGSWKTASSPLSRRFHDSTSASDLESDLDALSKRSGSNRARRATIEGGISSVTATGAHHGSDEGGAKLTASAANEPPTLEEHPLSPLTAATTGEAATGTLQGTDTSEPSAVLGQKQHDVFLEYFPEAEAHVQLRHEAENVLDELGDMWDEDCPMGERPFPLPLFSSQDFHFPGFDDDGNGVAEGQQGSKDGDGASRGSGLSLPDDLLVGFEVDVDVLQKKFKVEATEEYSDLASKRDALLADVLAQRQLIRDFSDDVHFLSVGNPHRDLTAEQYAFELTYDVNAYAKKNHLRFSRLTEEDEAALREQIKLAEDQAEIALDFLERFSSDRVSTRDVGCQVNDEDLCYVDAAVRSTEAQLESLVHHEKALLSAVRLATVAVANILSFHASLEMESTCHECFFVFDKPRTLWPCGHTFCHACLSNMYNSRGDLICSECGSVCEVGYTPNLTMELIANYQTVYTRADADAHLTSKSVVEVEKEAQTIEGVLRNLLNDLLATQNSWNTPST</sequence>
<dbReference type="OMA" id="ANIMTFH"/>
<evidence type="ECO:0000256" key="3">
    <source>
        <dbReference type="ARBA" id="ARBA00022833"/>
    </source>
</evidence>
<dbReference type="InterPro" id="IPR017907">
    <property type="entry name" value="Znf_RING_CS"/>
</dbReference>
<accession>A0A0N0P553</accession>
<dbReference type="VEuPathDB" id="TriTrypDB:Lsey_0150_0020"/>
<dbReference type="AlphaFoldDB" id="A0A0N0P553"/>
<evidence type="ECO:0000256" key="5">
    <source>
        <dbReference type="SAM" id="MobiDB-lite"/>
    </source>
</evidence>
<dbReference type="EMBL" id="LJSK01000150">
    <property type="protein sequence ID" value="KPI86059.1"/>
    <property type="molecule type" value="Genomic_DNA"/>
</dbReference>